<gene>
    <name evidence="2" type="ORF">JQS43_12895</name>
</gene>
<protein>
    <recommendedName>
        <fullName evidence="1">Aerobactin siderophore biosynthesis IucA/IucC-like C-terminal domain-containing protein</fullName>
    </recommendedName>
</protein>
<accession>A0A895YBA3</accession>
<evidence type="ECO:0000259" key="1">
    <source>
        <dbReference type="Pfam" id="PF06276"/>
    </source>
</evidence>
<dbReference type="KEGG" id="nhy:JQS43_12895"/>
<dbReference type="Pfam" id="PF06276">
    <property type="entry name" value="FhuF"/>
    <property type="match status" value="1"/>
</dbReference>
<evidence type="ECO:0000313" key="2">
    <source>
        <dbReference type="EMBL" id="QSB12609.1"/>
    </source>
</evidence>
<dbReference type="Proteomes" id="UP000662857">
    <property type="component" value="Chromosome"/>
</dbReference>
<dbReference type="EMBL" id="CP070499">
    <property type="protein sequence ID" value="QSB12609.1"/>
    <property type="molecule type" value="Genomic_DNA"/>
</dbReference>
<organism evidence="2 3">
    <name type="scientific">Natronosporangium hydrolyticum</name>
    <dbReference type="NCBI Taxonomy" id="2811111"/>
    <lineage>
        <taxon>Bacteria</taxon>
        <taxon>Bacillati</taxon>
        <taxon>Actinomycetota</taxon>
        <taxon>Actinomycetes</taxon>
        <taxon>Micromonosporales</taxon>
        <taxon>Micromonosporaceae</taxon>
        <taxon>Natronosporangium</taxon>
    </lineage>
</organism>
<dbReference type="InterPro" id="IPR022770">
    <property type="entry name" value="IucA/IucC-like_C"/>
</dbReference>
<sequence>MLLTSLTEPGHGWRIWQEAERYLGGGTRTYSRYADDSQIAAQFHPQWGQPSFEVPTFWVRHGDAGEYLSGRLPSALHAHYRDGDRFLLPVHPEALREPAVAGAVRGCPGGPPLQVVPSANARTVFVLGRAGDRMPPHFVKLHYPFRLSRFTRRLRRPVIALQLWVAEELAAIGAPLLPEVAGGVIGTDPTEAWGFVLREAEVRDAPPLPYTVPLFALYGHDIRDERQPTLLEQLITHSGEAPQDWVTHRLIAPMVALWTDTLLRTGCAIEPHGQNTLLSLSADLRTTRIGYRDCAVYVDPQLRRWRGLTRPLPPRNVISQDVVKPREQVFSLVYDAFMGHHALAFVARLLQQRFGVAPANLHKYAHEVFTSAALGGHLLPETVHYYDDALHADGRWRLVDTGQPPQWR</sequence>
<proteinExistence type="predicted"/>
<dbReference type="Gene3D" id="1.10.510.40">
    <property type="match status" value="1"/>
</dbReference>
<dbReference type="RefSeq" id="WP_239674647.1">
    <property type="nucleotide sequence ID" value="NZ_CP070499.1"/>
</dbReference>
<dbReference type="GO" id="GO:0003824">
    <property type="term" value="F:catalytic activity"/>
    <property type="evidence" value="ECO:0007669"/>
    <property type="project" value="UniProtKB-ARBA"/>
</dbReference>
<reference evidence="2" key="1">
    <citation type="submission" date="2021-02" db="EMBL/GenBank/DDBJ databases">
        <title>Natrosporangium hydrolyticum gen. nov., sp. nov, a haloalkaliphilic actinobacterium from a soda solonchak soil.</title>
        <authorList>
            <person name="Sorokin D.Y."/>
            <person name="Khijniak T.V."/>
            <person name="Zakharycheva A.P."/>
            <person name="Boueva O.V."/>
            <person name="Ariskina E.V."/>
            <person name="Hahnke R.L."/>
            <person name="Bunk B."/>
            <person name="Sproer C."/>
            <person name="Schumann P."/>
            <person name="Evtushenko L.I."/>
            <person name="Kublanov I.V."/>
        </authorList>
    </citation>
    <scope>NUCLEOTIDE SEQUENCE</scope>
    <source>
        <strain evidence="2">DSM 106523</strain>
    </source>
</reference>
<evidence type="ECO:0000313" key="3">
    <source>
        <dbReference type="Proteomes" id="UP000662857"/>
    </source>
</evidence>
<keyword evidence="3" id="KW-1185">Reference proteome</keyword>
<dbReference type="AlphaFoldDB" id="A0A895YBA3"/>
<feature type="domain" description="Aerobactin siderophore biosynthesis IucA/IucC-like C-terminal" evidence="1">
    <location>
        <begin position="247"/>
        <end position="361"/>
    </location>
</feature>
<name>A0A895YBA3_9ACTN</name>